<proteinExistence type="predicted"/>
<evidence type="ECO:0000313" key="2">
    <source>
        <dbReference type="Proteomes" id="UP000540685"/>
    </source>
</evidence>
<reference evidence="1 2" key="1">
    <citation type="submission" date="2020-08" db="EMBL/GenBank/DDBJ databases">
        <title>Sequencing the genomes of 1000 actinobacteria strains.</title>
        <authorList>
            <person name="Klenk H.-P."/>
        </authorList>
    </citation>
    <scope>NUCLEOTIDE SEQUENCE [LARGE SCALE GENOMIC DNA]</scope>
    <source>
        <strain evidence="1 2">DSM 46887</strain>
    </source>
</reference>
<dbReference type="SUPFAM" id="SSF109604">
    <property type="entry name" value="HD-domain/PDEase-like"/>
    <property type="match status" value="1"/>
</dbReference>
<organism evidence="1 2">
    <name type="scientific">Streptosporangium becharense</name>
    <dbReference type="NCBI Taxonomy" id="1816182"/>
    <lineage>
        <taxon>Bacteria</taxon>
        <taxon>Bacillati</taxon>
        <taxon>Actinomycetota</taxon>
        <taxon>Actinomycetes</taxon>
        <taxon>Streptosporangiales</taxon>
        <taxon>Streptosporangiaceae</taxon>
        <taxon>Streptosporangium</taxon>
    </lineage>
</organism>
<dbReference type="EMBL" id="JACHMP010000001">
    <property type="protein sequence ID" value="MBB5817288.1"/>
    <property type="molecule type" value="Genomic_DNA"/>
</dbReference>
<gene>
    <name evidence="1" type="ORF">F4562_000350</name>
</gene>
<evidence type="ECO:0008006" key="3">
    <source>
        <dbReference type="Google" id="ProtNLM"/>
    </source>
</evidence>
<name>A0A7W9MEI9_9ACTN</name>
<dbReference type="Gene3D" id="1.10.3210.10">
    <property type="entry name" value="Hypothetical protein af1432"/>
    <property type="match status" value="1"/>
</dbReference>
<protein>
    <recommendedName>
        <fullName evidence="3">HD/PDEase domain-containing protein</fullName>
    </recommendedName>
</protein>
<dbReference type="Proteomes" id="UP000540685">
    <property type="component" value="Unassembled WGS sequence"/>
</dbReference>
<keyword evidence="2" id="KW-1185">Reference proteome</keyword>
<comment type="caution">
    <text evidence="1">The sequence shown here is derived from an EMBL/GenBank/DDBJ whole genome shotgun (WGS) entry which is preliminary data.</text>
</comment>
<accession>A0A7W9MEI9</accession>
<evidence type="ECO:0000313" key="1">
    <source>
        <dbReference type="EMBL" id="MBB5817288.1"/>
    </source>
</evidence>
<dbReference type="RefSeq" id="WP_184540404.1">
    <property type="nucleotide sequence ID" value="NZ_JACHMP010000001.1"/>
</dbReference>
<dbReference type="AlphaFoldDB" id="A0A7W9MEI9"/>
<sequence length="246" mass="27080">MTSRLLKDLAAQGLLPAHQVMDQATLTWIVRHRPAVGVPPAVLPHRPVLLMPEVTWFANTELADSIHGIGHGARVCVLASLLAQEHELSRVHTTALCVAAAVHDCRRHDDHADPGHGKRAAHWLTSNGDTIMAALGQRLPAYAVAWAATAIGLHDISYEAFTPADTRAYERVPLLIDLLKGADCLDRYRLPLQRWWPDLSHLRVPIPGWLQPVAFDLMARSAQARLNGVAHHEALTHALQTFTFGQ</sequence>